<evidence type="ECO:0000256" key="1">
    <source>
        <dbReference type="ARBA" id="ARBA00002388"/>
    </source>
</evidence>
<dbReference type="InterPro" id="IPR002130">
    <property type="entry name" value="Cyclophilin-type_PPIase_dom"/>
</dbReference>
<keyword evidence="3 5" id="KW-0697">Rotamase</keyword>
<dbReference type="AlphaFoldDB" id="A0A367RTN9"/>
<keyword evidence="8" id="KW-1185">Reference proteome</keyword>
<comment type="function">
    <text evidence="1 5">PPIases accelerate the folding of proteins. It catalyzes the cis-trans isomerization of proline imidic peptide bonds in oligopeptides.</text>
</comment>
<dbReference type="InterPro" id="IPR029000">
    <property type="entry name" value="Cyclophilin-like_dom_sf"/>
</dbReference>
<dbReference type="InterPro" id="IPR024936">
    <property type="entry name" value="Cyclophilin-type_PPIase"/>
</dbReference>
<dbReference type="CDD" id="cd00317">
    <property type="entry name" value="cyclophilin"/>
    <property type="match status" value="1"/>
</dbReference>
<dbReference type="InterPro" id="IPR044666">
    <property type="entry name" value="Cyclophilin_A-like"/>
</dbReference>
<dbReference type="PANTHER" id="PTHR45625:SF4">
    <property type="entry name" value="PEPTIDYLPROLYL ISOMERASE DOMAIN AND WD REPEAT-CONTAINING PROTEIN 1"/>
    <property type="match status" value="1"/>
</dbReference>
<comment type="caution">
    <text evidence="7">The sequence shown here is derived from an EMBL/GenBank/DDBJ whole genome shotgun (WGS) entry which is preliminary data.</text>
</comment>
<accession>A0A367RTN9</accession>
<keyword evidence="4 5" id="KW-0413">Isomerase</keyword>
<dbReference type="PRINTS" id="PR00153">
    <property type="entry name" value="CSAPPISMRASE"/>
</dbReference>
<evidence type="ECO:0000256" key="5">
    <source>
        <dbReference type="RuleBase" id="RU363019"/>
    </source>
</evidence>
<dbReference type="GO" id="GO:0003755">
    <property type="term" value="F:peptidyl-prolyl cis-trans isomerase activity"/>
    <property type="evidence" value="ECO:0007669"/>
    <property type="project" value="UniProtKB-UniRule"/>
</dbReference>
<dbReference type="PIRSF" id="PIRSF001467">
    <property type="entry name" value="Peptidylpro_ismrse"/>
    <property type="match status" value="1"/>
</dbReference>
<sequence>MNFPEINIPGNGKLHARLITSLGEIVVSLEEERTPNTVKNFVGLATGTIDWKDPKTGQSMKGTPAYDGIRFHRVIPSFMIQCGDPLSRYLDTANRWGTGGPGYQFEDEFHPELKHSSAGILSMANAGRNTNGSQWFITEEPTPHLNNKHSVFGKVVQGIDVVNRIANVPTTRDRPNQEVVLEKVEIFRQ</sequence>
<dbReference type="Proteomes" id="UP000252107">
    <property type="component" value="Unassembled WGS sequence"/>
</dbReference>
<comment type="similarity">
    <text evidence="2 5">Belongs to the cyclophilin-type PPIase family.</text>
</comment>
<evidence type="ECO:0000313" key="7">
    <source>
        <dbReference type="EMBL" id="RCJ39100.1"/>
    </source>
</evidence>
<dbReference type="Gene3D" id="2.40.100.10">
    <property type="entry name" value="Cyclophilin-like"/>
    <property type="match status" value="1"/>
</dbReference>
<dbReference type="EMBL" id="LXQD01000079">
    <property type="protein sequence ID" value="RCJ39100.1"/>
    <property type="molecule type" value="Genomic_DNA"/>
</dbReference>
<feature type="domain" description="PPIase cyclophilin-type" evidence="6">
    <location>
        <begin position="20"/>
        <end position="186"/>
    </location>
</feature>
<dbReference type="Pfam" id="PF00160">
    <property type="entry name" value="Pro_isomerase"/>
    <property type="match status" value="1"/>
</dbReference>
<evidence type="ECO:0000259" key="6">
    <source>
        <dbReference type="PROSITE" id="PS50072"/>
    </source>
</evidence>
<gene>
    <name evidence="7" type="ORF">A6770_39025</name>
</gene>
<evidence type="ECO:0000256" key="4">
    <source>
        <dbReference type="ARBA" id="ARBA00023235"/>
    </source>
</evidence>
<evidence type="ECO:0000256" key="3">
    <source>
        <dbReference type="ARBA" id="ARBA00023110"/>
    </source>
</evidence>
<proteinExistence type="inferred from homology"/>
<dbReference type="SUPFAM" id="SSF50891">
    <property type="entry name" value="Cyclophilin-like"/>
    <property type="match status" value="1"/>
</dbReference>
<dbReference type="PANTHER" id="PTHR45625">
    <property type="entry name" value="PEPTIDYL-PROLYL CIS-TRANS ISOMERASE-RELATED"/>
    <property type="match status" value="1"/>
</dbReference>
<name>A0A367RTN9_9NOSO</name>
<dbReference type="PROSITE" id="PS50072">
    <property type="entry name" value="CSA_PPIASE_2"/>
    <property type="match status" value="1"/>
</dbReference>
<comment type="catalytic activity">
    <reaction evidence="5">
        <text>[protein]-peptidylproline (omega=180) = [protein]-peptidylproline (omega=0)</text>
        <dbReference type="Rhea" id="RHEA:16237"/>
        <dbReference type="Rhea" id="RHEA-COMP:10747"/>
        <dbReference type="Rhea" id="RHEA-COMP:10748"/>
        <dbReference type="ChEBI" id="CHEBI:83833"/>
        <dbReference type="ChEBI" id="CHEBI:83834"/>
        <dbReference type="EC" id="5.2.1.8"/>
    </reaction>
</comment>
<evidence type="ECO:0000313" key="8">
    <source>
        <dbReference type="Proteomes" id="UP000252107"/>
    </source>
</evidence>
<evidence type="ECO:0000256" key="2">
    <source>
        <dbReference type="ARBA" id="ARBA00007365"/>
    </source>
</evidence>
<dbReference type="EC" id="5.2.1.8" evidence="5"/>
<protein>
    <recommendedName>
        <fullName evidence="5">Peptidyl-prolyl cis-trans isomerase</fullName>
        <shortName evidence="5">PPIase</shortName>
        <ecNumber evidence="5">5.2.1.8</ecNumber>
    </recommendedName>
</protein>
<organism evidence="7 8">
    <name type="scientific">Nostoc minutum NIES-26</name>
    <dbReference type="NCBI Taxonomy" id="1844469"/>
    <lineage>
        <taxon>Bacteria</taxon>
        <taxon>Bacillati</taxon>
        <taxon>Cyanobacteriota</taxon>
        <taxon>Cyanophyceae</taxon>
        <taxon>Nostocales</taxon>
        <taxon>Nostocaceae</taxon>
        <taxon>Nostoc</taxon>
    </lineage>
</organism>
<reference evidence="7" key="1">
    <citation type="submission" date="2016-04" db="EMBL/GenBank/DDBJ databases">
        <authorList>
            <person name="Tabuchi Yagui T.R."/>
        </authorList>
    </citation>
    <scope>NUCLEOTIDE SEQUENCE [LARGE SCALE GENOMIC DNA]</scope>
    <source>
        <strain evidence="7">NIES-26</strain>
    </source>
</reference>